<evidence type="ECO:0000256" key="2">
    <source>
        <dbReference type="ARBA" id="ARBA00023242"/>
    </source>
</evidence>
<feature type="compositionally biased region" description="Acidic residues" evidence="3">
    <location>
        <begin position="706"/>
        <end position="725"/>
    </location>
</feature>
<dbReference type="AlphaFoldDB" id="A0A1Y2G3S7"/>
<feature type="domain" description="ELYS-like" evidence="4">
    <location>
        <begin position="64"/>
        <end position="290"/>
    </location>
</feature>
<reference evidence="5 6" key="1">
    <citation type="submission" date="2016-07" db="EMBL/GenBank/DDBJ databases">
        <title>Pervasive Adenine N6-methylation of Active Genes in Fungi.</title>
        <authorList>
            <consortium name="DOE Joint Genome Institute"/>
            <person name="Mondo S.J."/>
            <person name="Dannebaum R.O."/>
            <person name="Kuo R.C."/>
            <person name="Labutti K."/>
            <person name="Haridas S."/>
            <person name="Kuo A."/>
            <person name="Salamov A."/>
            <person name="Ahrendt S.R."/>
            <person name="Lipzen A."/>
            <person name="Sullivan W."/>
            <person name="Andreopoulos W.B."/>
            <person name="Clum A."/>
            <person name="Lindquist E."/>
            <person name="Daum C."/>
            <person name="Ramamoorthy G.K."/>
            <person name="Gryganskyi A."/>
            <person name="Culley D."/>
            <person name="Magnuson J.K."/>
            <person name="James T.Y."/>
            <person name="O'Malley M.A."/>
            <person name="Stajich J.E."/>
            <person name="Spatafora J.W."/>
            <person name="Visel A."/>
            <person name="Grigoriev I.V."/>
        </authorList>
    </citation>
    <scope>NUCLEOTIDE SEQUENCE [LARGE SCALE GENOMIC DNA]</scope>
    <source>
        <strain evidence="5 6">62-1032</strain>
    </source>
</reference>
<feature type="compositionally biased region" description="Polar residues" evidence="3">
    <location>
        <begin position="511"/>
        <end position="520"/>
    </location>
</feature>
<keyword evidence="6" id="KW-1185">Reference proteome</keyword>
<feature type="region of interest" description="Disordered" evidence="3">
    <location>
        <begin position="511"/>
        <end position="843"/>
    </location>
</feature>
<accession>A0A1Y2G3S7</accession>
<protein>
    <submittedName>
        <fullName evidence="5">Nuclear pore complex assembly-domain-containing protein</fullName>
    </submittedName>
</protein>
<feature type="compositionally biased region" description="Low complexity" evidence="3">
    <location>
        <begin position="362"/>
        <end position="376"/>
    </location>
</feature>
<feature type="compositionally biased region" description="Pro residues" evidence="3">
    <location>
        <begin position="388"/>
        <end position="398"/>
    </location>
</feature>
<feature type="compositionally biased region" description="Low complexity" evidence="3">
    <location>
        <begin position="609"/>
        <end position="632"/>
    </location>
</feature>
<sequence>MDTSSSSDSSFVLVPGNQPPLDLSLLASLSPYFPSISSPSAFNWTPNRLQDITQARLARPDQLLFIDNLLALLGHDGPSNYPPTSTATFNSLLFSLLTSPSTLQAHCIIFYLLLADSQSLDTSSPSPLPTAFARDFLLPTGFLRGIEGFHALDAGDWRSAVSALTDPHLTPDFVPKTFGVLATLPPVKERAGLVLSFWRLSGVALESVEEAKLVVQALCDQERKFGVVEAWGMQRKWADEEGSKELAVQVLASCFGDNANGRPVAHHLQALLSHPFTSAEDDLVTSFCLHPTSSTISPTLAADWRLSKYIAEGRPIDALRFWSQAKATVPPNDERERLLKAVHATLTEVQRNALALEADDYASTPSTASTSRAPAAGLSSTITQPAWQPVPPPAPTPVPTNLIATPRKVAAPIPQPQPSDLPLSASPFLRREKPLVSSVDGSALGGVQKSVLRALREGTSTSPFKTSTAPDTSGAGEKGKARATESPFASSASAFASPARDSFSFVAANSPRSNNINMNDYPSYPSPQPSSARKPTLSGFGSVRQQASAYGKARDESLTLFGPGGKLRYDEEMEVDQPQPEERARDDAEDEEHQEREQEHTFGFRAARDPAIAAMIAAATPSASANTSTTTTSKRRNHPSSSSATTTEKRRAVSTEPEERRPTGSVKTGGKEKEKVGPGRSSRTSRTTAKGKGKQPAFPGGFPGDGDAESDGGHDDAEEGEEEEEYRAPQRRTRAAGKSTTSKTTASTTTRRSARASSAQPQPPSTPQPKRASTTTAASAKKSTTTAGAGPETETPRPTRRSSRLQTPAKDEPAGAGGASARKTATGRKVSGRRGRIEEEEDE</sequence>
<dbReference type="Pfam" id="PF13934">
    <property type="entry name" value="ELYS"/>
    <property type="match status" value="1"/>
</dbReference>
<evidence type="ECO:0000256" key="3">
    <source>
        <dbReference type="SAM" id="MobiDB-lite"/>
    </source>
</evidence>
<evidence type="ECO:0000259" key="4">
    <source>
        <dbReference type="Pfam" id="PF13934"/>
    </source>
</evidence>
<comment type="caution">
    <text evidence="5">The sequence shown here is derived from an EMBL/GenBank/DDBJ whole genome shotgun (WGS) entry which is preliminary data.</text>
</comment>
<dbReference type="GO" id="GO:0005634">
    <property type="term" value="C:nucleus"/>
    <property type="evidence" value="ECO:0007669"/>
    <property type="project" value="UniProtKB-SubCell"/>
</dbReference>
<feature type="compositionally biased region" description="Low complexity" evidence="3">
    <location>
        <begin position="736"/>
        <end position="760"/>
    </location>
</feature>
<organism evidence="5 6">
    <name type="scientific">Leucosporidium creatinivorum</name>
    <dbReference type="NCBI Taxonomy" id="106004"/>
    <lineage>
        <taxon>Eukaryota</taxon>
        <taxon>Fungi</taxon>
        <taxon>Dikarya</taxon>
        <taxon>Basidiomycota</taxon>
        <taxon>Pucciniomycotina</taxon>
        <taxon>Microbotryomycetes</taxon>
        <taxon>Leucosporidiales</taxon>
        <taxon>Leucosporidium</taxon>
    </lineage>
</organism>
<keyword evidence="2" id="KW-0539">Nucleus</keyword>
<feature type="region of interest" description="Disordered" evidence="3">
    <location>
        <begin position="454"/>
        <end position="485"/>
    </location>
</feature>
<feature type="compositionally biased region" description="Low complexity" evidence="3">
    <location>
        <begin position="768"/>
        <end position="793"/>
    </location>
</feature>
<dbReference type="Proteomes" id="UP000193467">
    <property type="component" value="Unassembled WGS sequence"/>
</dbReference>
<dbReference type="STRING" id="106004.A0A1Y2G3S7"/>
<comment type="subcellular location">
    <subcellularLocation>
        <location evidence="1">Nucleus</location>
    </subcellularLocation>
</comment>
<feature type="compositionally biased region" description="Basic and acidic residues" evidence="3">
    <location>
        <begin position="647"/>
        <end position="662"/>
    </location>
</feature>
<evidence type="ECO:0000256" key="1">
    <source>
        <dbReference type="ARBA" id="ARBA00004123"/>
    </source>
</evidence>
<feature type="compositionally biased region" description="Basic and acidic residues" evidence="3">
    <location>
        <begin position="593"/>
        <end position="608"/>
    </location>
</feature>
<feature type="compositionally biased region" description="Polar residues" evidence="3">
    <location>
        <begin position="458"/>
        <end position="471"/>
    </location>
</feature>
<dbReference type="InterPro" id="IPR025151">
    <property type="entry name" value="ELYS_dom"/>
</dbReference>
<proteinExistence type="predicted"/>
<evidence type="ECO:0000313" key="5">
    <source>
        <dbReference type="EMBL" id="ORY92593.1"/>
    </source>
</evidence>
<dbReference type="OrthoDB" id="2537566at2759"/>
<name>A0A1Y2G3S7_9BASI</name>
<gene>
    <name evidence="5" type="ORF">BCR35DRAFT_348962</name>
</gene>
<dbReference type="EMBL" id="MCGR01000001">
    <property type="protein sequence ID" value="ORY92593.1"/>
    <property type="molecule type" value="Genomic_DNA"/>
</dbReference>
<dbReference type="InParanoid" id="A0A1Y2G3S7"/>
<feature type="region of interest" description="Disordered" evidence="3">
    <location>
        <begin position="362"/>
        <end position="402"/>
    </location>
</feature>
<evidence type="ECO:0000313" key="6">
    <source>
        <dbReference type="Proteomes" id="UP000193467"/>
    </source>
</evidence>